<dbReference type="GO" id="GO:0040029">
    <property type="term" value="P:epigenetic regulation of gene expression"/>
    <property type="evidence" value="ECO:0007669"/>
    <property type="project" value="TreeGrafter"/>
</dbReference>
<dbReference type="GO" id="GO:0070210">
    <property type="term" value="C:Rpd3L-Expanded complex"/>
    <property type="evidence" value="ECO:0007669"/>
    <property type="project" value="TreeGrafter"/>
</dbReference>
<evidence type="ECO:0000259" key="14">
    <source>
        <dbReference type="Pfam" id="PF00850"/>
    </source>
</evidence>
<keyword evidence="3 9" id="KW-0378">Hydrolase</keyword>
<dbReference type="Proteomes" id="UP000193719">
    <property type="component" value="Unassembled WGS sequence"/>
</dbReference>
<dbReference type="EMBL" id="MCFH01000002">
    <property type="protein sequence ID" value="ORX60114.1"/>
    <property type="molecule type" value="Genomic_DNA"/>
</dbReference>
<gene>
    <name evidence="15" type="ORF">BCR36DRAFT_273781</name>
</gene>
<evidence type="ECO:0000256" key="3">
    <source>
        <dbReference type="ARBA" id="ARBA00022801"/>
    </source>
</evidence>
<feature type="region of interest" description="Disordered" evidence="13">
    <location>
        <begin position="447"/>
        <end position="466"/>
    </location>
</feature>
<comment type="subcellular location">
    <subcellularLocation>
        <location evidence="1 9">Nucleus</location>
    </subcellularLocation>
</comment>
<name>A0A1Y1VMH0_9FUNG</name>
<keyword evidence="12" id="KW-0479">Metal-binding</keyword>
<dbReference type="AlphaFoldDB" id="A0A1Y1VMH0"/>
<dbReference type="InterPro" id="IPR003084">
    <property type="entry name" value="HDAC_I/II"/>
</dbReference>
<dbReference type="Gene3D" id="3.40.800.20">
    <property type="entry name" value="Histone deacetylase domain"/>
    <property type="match status" value="1"/>
</dbReference>
<dbReference type="GO" id="GO:0046872">
    <property type="term" value="F:metal ion binding"/>
    <property type="evidence" value="ECO:0007669"/>
    <property type="project" value="UniProtKB-KW"/>
</dbReference>
<feature type="binding site" evidence="11">
    <location>
        <position position="103"/>
    </location>
    <ligand>
        <name>substrate</name>
    </ligand>
</feature>
<comment type="caution">
    <text evidence="15">The sequence shown here is derived from an EMBL/GenBank/DDBJ whole genome shotgun (WGS) entry which is preliminary data.</text>
</comment>
<evidence type="ECO:0000313" key="16">
    <source>
        <dbReference type="Proteomes" id="UP000193719"/>
    </source>
</evidence>
<dbReference type="PANTHER" id="PTHR10625">
    <property type="entry name" value="HISTONE DEACETYLASE HDAC1-RELATED"/>
    <property type="match status" value="1"/>
</dbReference>
<feature type="domain" description="Histone deacetylase" evidence="14">
    <location>
        <begin position="31"/>
        <end position="323"/>
    </location>
</feature>
<dbReference type="GO" id="GO:0034967">
    <property type="term" value="C:Set3 complex"/>
    <property type="evidence" value="ECO:0007669"/>
    <property type="project" value="UniProtKB-ARBA"/>
</dbReference>
<evidence type="ECO:0000256" key="10">
    <source>
        <dbReference type="PIRSR" id="PIRSR037913-1"/>
    </source>
</evidence>
<feature type="binding site" evidence="12">
    <location>
        <position position="180"/>
    </location>
    <ligand>
        <name>a divalent metal cation</name>
        <dbReference type="ChEBI" id="CHEBI:60240"/>
    </ligand>
</feature>
<dbReference type="EC" id="3.5.1.98" evidence="2 9"/>
<evidence type="ECO:0000256" key="9">
    <source>
        <dbReference type="PIRNR" id="PIRNR037913"/>
    </source>
</evidence>
<organism evidence="15 16">
    <name type="scientific">Piromyces finnis</name>
    <dbReference type="NCBI Taxonomy" id="1754191"/>
    <lineage>
        <taxon>Eukaryota</taxon>
        <taxon>Fungi</taxon>
        <taxon>Fungi incertae sedis</taxon>
        <taxon>Chytridiomycota</taxon>
        <taxon>Chytridiomycota incertae sedis</taxon>
        <taxon>Neocallimastigomycetes</taxon>
        <taxon>Neocallimastigales</taxon>
        <taxon>Neocallimastigaceae</taxon>
        <taxon>Piromyces</taxon>
    </lineage>
</organism>
<feature type="binding site" evidence="11">
    <location>
        <position position="153"/>
    </location>
    <ligand>
        <name>substrate</name>
    </ligand>
</feature>
<dbReference type="PRINTS" id="PR01270">
    <property type="entry name" value="HDASUPER"/>
</dbReference>
<dbReference type="OrthoDB" id="1918432at2759"/>
<dbReference type="STRING" id="1754191.A0A1Y1VMH0"/>
<sequence length="466" mass="53427">MFNRPQSSHSKDRVAYCFNHDAGNFHYGQGHPMKPPRLTLTHNLVMNYGLYKHMDVFHTRRAFDEEIANFHSQDYIEFLKRVTPNNVNNFTKFLSRYNLGIDDCPIFEGIYDFCRLSCGGSLEAARKLTSGQTDLAINWSGGLHHARKSEASGFCYTNDIVLAALELLRYFPRVLYVDIDVHHGDGVQEAFYASNRVLSVSFHKYDGHFFPGTGSLDEIGTHLGKYYSLNVPLLDYIDDNSYAYIFKHVLSMVIETFRPGAIIMQCGTDSLAGDKLGTFNISVHGHGECVRFLKSFNIPLMTVGGGGYTIRNVSRCWTYETSIMANTPIPDVLPENEYMEYFGPDYRLNPPIVDNHLENANSRAYLDQLRIQIAEILRYMETAPSVQMQELPPDLQGFMENGGNWKVDEEEDDIINDTLDYKKRESPLYYKRRDKELTEVHINELYDDSNDQDHDGNTDDELEIEV</sequence>
<proteinExistence type="inferred from homology"/>
<dbReference type="InterPro" id="IPR023696">
    <property type="entry name" value="Ureohydrolase_dom_sf"/>
</dbReference>
<evidence type="ECO:0000256" key="12">
    <source>
        <dbReference type="PIRSR" id="PIRSR037913-3"/>
    </source>
</evidence>
<dbReference type="PANTHER" id="PTHR10625:SF36">
    <property type="entry name" value="HISTONE DEACETYLASE 3"/>
    <property type="match status" value="1"/>
</dbReference>
<dbReference type="PRINTS" id="PR01271">
    <property type="entry name" value="HISDACETLASE"/>
</dbReference>
<reference evidence="15 16" key="1">
    <citation type="submission" date="2016-08" db="EMBL/GenBank/DDBJ databases">
        <title>Genomes of anaerobic fungi encode conserved fungal cellulosomes for biomass hydrolysis.</title>
        <authorList>
            <consortium name="DOE Joint Genome Institute"/>
            <person name="Haitjema C.H."/>
            <person name="Gilmore S.P."/>
            <person name="Henske J.K."/>
            <person name="Solomon K.V."/>
            <person name="De Groot R."/>
            <person name="Kuo A."/>
            <person name="Mondo S.J."/>
            <person name="Salamov A.A."/>
            <person name="Labutti K."/>
            <person name="Zhao Z."/>
            <person name="Chiniquy J."/>
            <person name="Barry K."/>
            <person name="Brewer H.M."/>
            <person name="Purvine S.O."/>
            <person name="Wright A.T."/>
            <person name="Boxma B."/>
            <person name="Van Alen T."/>
            <person name="Hackstein J.H."/>
            <person name="Baker S.E."/>
            <person name="Grigoriev I.V."/>
            <person name="O'Malley M.A."/>
        </authorList>
    </citation>
    <scope>NUCLEOTIDE SEQUENCE [LARGE SCALE GENOMIC DNA]</scope>
    <source>
        <strain evidence="16">finn</strain>
    </source>
</reference>
<dbReference type="FunFam" id="3.40.800.20:FF:000007">
    <property type="entry name" value="Histone deacetylase"/>
    <property type="match status" value="1"/>
</dbReference>
<dbReference type="Pfam" id="PF00850">
    <property type="entry name" value="Hist_deacetyl"/>
    <property type="match status" value="1"/>
</dbReference>
<evidence type="ECO:0000256" key="8">
    <source>
        <dbReference type="ARBA" id="ARBA00061569"/>
    </source>
</evidence>
<protein>
    <recommendedName>
        <fullName evidence="2 9">Histone deacetylase</fullName>
        <ecNumber evidence="2 9">3.5.1.98</ecNumber>
    </recommendedName>
</protein>
<dbReference type="InterPro" id="IPR000286">
    <property type="entry name" value="HDACs"/>
</dbReference>
<keyword evidence="7 9" id="KW-0539">Nucleus</keyword>
<keyword evidence="5 9" id="KW-0805">Transcription regulation</keyword>
<keyword evidence="4 9" id="KW-0156">Chromatin regulator</keyword>
<feature type="binding site" evidence="11">
    <location>
        <position position="308"/>
    </location>
    <ligand>
        <name>substrate</name>
    </ligand>
</feature>
<feature type="binding site" evidence="12">
    <location>
        <position position="182"/>
    </location>
    <ligand>
        <name>a divalent metal cation</name>
        <dbReference type="ChEBI" id="CHEBI:60240"/>
    </ligand>
</feature>
<evidence type="ECO:0000256" key="1">
    <source>
        <dbReference type="ARBA" id="ARBA00004123"/>
    </source>
</evidence>
<keyword evidence="6 9" id="KW-0804">Transcription</keyword>
<comment type="catalytic activity">
    <reaction evidence="9">
        <text>N(6)-acetyl-L-lysyl-[histone] + H2O = L-lysyl-[histone] + acetate</text>
        <dbReference type="Rhea" id="RHEA:58196"/>
        <dbReference type="Rhea" id="RHEA-COMP:9845"/>
        <dbReference type="Rhea" id="RHEA-COMP:11338"/>
        <dbReference type="ChEBI" id="CHEBI:15377"/>
        <dbReference type="ChEBI" id="CHEBI:29969"/>
        <dbReference type="ChEBI" id="CHEBI:30089"/>
        <dbReference type="ChEBI" id="CHEBI:61930"/>
        <dbReference type="EC" id="3.5.1.98"/>
    </reaction>
</comment>
<feature type="active site" description="Proton acceptor" evidence="10">
    <location>
        <position position="145"/>
    </location>
</feature>
<evidence type="ECO:0000256" key="6">
    <source>
        <dbReference type="ARBA" id="ARBA00023163"/>
    </source>
</evidence>
<keyword evidence="16" id="KW-1185">Reference proteome</keyword>
<dbReference type="GO" id="GO:0141221">
    <property type="term" value="F:histone deacetylase activity, hydrolytic mechanism"/>
    <property type="evidence" value="ECO:0007669"/>
    <property type="project" value="UniProtKB-EC"/>
</dbReference>
<evidence type="ECO:0000256" key="11">
    <source>
        <dbReference type="PIRSR" id="PIRSR037913-2"/>
    </source>
</evidence>
<feature type="binding site" evidence="12">
    <location>
        <position position="269"/>
    </location>
    <ligand>
        <name>a divalent metal cation</name>
        <dbReference type="ChEBI" id="CHEBI:60240"/>
    </ligand>
</feature>
<dbReference type="PIRSF" id="PIRSF037913">
    <property type="entry name" value="His_deacetylse_1"/>
    <property type="match status" value="1"/>
</dbReference>
<evidence type="ECO:0000256" key="7">
    <source>
        <dbReference type="ARBA" id="ARBA00023242"/>
    </source>
</evidence>
<reference evidence="15 16" key="2">
    <citation type="submission" date="2016-08" db="EMBL/GenBank/DDBJ databases">
        <title>Pervasive Adenine N6-methylation of Active Genes in Fungi.</title>
        <authorList>
            <consortium name="DOE Joint Genome Institute"/>
            <person name="Mondo S.J."/>
            <person name="Dannebaum R.O."/>
            <person name="Kuo R.C."/>
            <person name="Labutti K."/>
            <person name="Haridas S."/>
            <person name="Kuo A."/>
            <person name="Salamov A."/>
            <person name="Ahrendt S.R."/>
            <person name="Lipzen A."/>
            <person name="Sullivan W."/>
            <person name="Andreopoulos W.B."/>
            <person name="Clum A."/>
            <person name="Lindquist E."/>
            <person name="Daum C."/>
            <person name="Ramamoorthy G.K."/>
            <person name="Gryganskyi A."/>
            <person name="Culley D."/>
            <person name="Magnuson J.K."/>
            <person name="James T.Y."/>
            <person name="O'Malley M.A."/>
            <person name="Stajich J.E."/>
            <person name="Spatafora J.W."/>
            <person name="Visel A."/>
            <person name="Grigoriev I.V."/>
        </authorList>
    </citation>
    <scope>NUCLEOTIDE SEQUENCE [LARGE SCALE GENOMIC DNA]</scope>
    <source>
        <strain evidence="16">finn</strain>
    </source>
</reference>
<dbReference type="InterPro" id="IPR023801">
    <property type="entry name" value="His_deacetylse_dom"/>
</dbReference>
<evidence type="ECO:0000256" key="2">
    <source>
        <dbReference type="ARBA" id="ARBA00012111"/>
    </source>
</evidence>
<evidence type="ECO:0000256" key="5">
    <source>
        <dbReference type="ARBA" id="ARBA00023015"/>
    </source>
</evidence>
<accession>A0A1Y1VMH0</accession>
<evidence type="ECO:0000256" key="13">
    <source>
        <dbReference type="SAM" id="MobiDB-lite"/>
    </source>
</evidence>
<dbReference type="SUPFAM" id="SSF52768">
    <property type="entry name" value="Arginase/deacetylase"/>
    <property type="match status" value="1"/>
</dbReference>
<evidence type="ECO:0000256" key="4">
    <source>
        <dbReference type="ARBA" id="ARBA00022853"/>
    </source>
</evidence>
<evidence type="ECO:0000313" key="15">
    <source>
        <dbReference type="EMBL" id="ORX60114.1"/>
    </source>
</evidence>
<dbReference type="InterPro" id="IPR037138">
    <property type="entry name" value="His_deacetylse_dom_sf"/>
</dbReference>
<comment type="similarity">
    <text evidence="8 9">Belongs to the histone deacetylase family. HD Type 1 subfamily.</text>
</comment>